<evidence type="ECO:0000313" key="3">
    <source>
        <dbReference type="Proteomes" id="UP001516023"/>
    </source>
</evidence>
<feature type="compositionally biased region" description="Basic residues" evidence="1">
    <location>
        <begin position="100"/>
        <end position="109"/>
    </location>
</feature>
<dbReference type="EMBL" id="JABMIG020000075">
    <property type="protein sequence ID" value="KAL3795071.1"/>
    <property type="molecule type" value="Genomic_DNA"/>
</dbReference>
<proteinExistence type="predicted"/>
<accession>A0ABD3Q4X4</accession>
<feature type="region of interest" description="Disordered" evidence="1">
    <location>
        <begin position="132"/>
        <end position="196"/>
    </location>
</feature>
<feature type="compositionally biased region" description="Acidic residues" evidence="1">
    <location>
        <begin position="132"/>
        <end position="156"/>
    </location>
</feature>
<evidence type="ECO:0000256" key="1">
    <source>
        <dbReference type="SAM" id="MobiDB-lite"/>
    </source>
</evidence>
<protein>
    <submittedName>
        <fullName evidence="2">Uncharacterized protein</fullName>
    </submittedName>
</protein>
<sequence>MKRLSDFSGGKDEWQIGKDLQRLLCLDRKYRICILVLTDRSYPKKFREKIDFTQHGHCRRPHPLILFSSPVSGDTRRMAPTRKKITAKKTAAPREPNTRRSGRASRHLNNHLSQESASSIVVSDADDGIYSDLLDSDLSSDNDENNSSVDDEESIDTEQQRELLGLDNEYDNIAPSEENLSIGGMDPFDGNDLNLSENTAGPTAMLSLPIKPVINTRLPTITATLKKQSADSITIPDSILRLGLRKRVRKEGTKAIEKGKKSITAWQTFGETLYGTATTIIGTLKGAADHAWKHMVVQQKTMHDVAHLLCSMGKNE</sequence>
<feature type="region of interest" description="Disordered" evidence="1">
    <location>
        <begin position="69"/>
        <end position="118"/>
    </location>
</feature>
<dbReference type="AlphaFoldDB" id="A0ABD3Q4X4"/>
<keyword evidence="3" id="KW-1185">Reference proteome</keyword>
<gene>
    <name evidence="2" type="ORF">HJC23_006392</name>
</gene>
<reference evidence="2 3" key="1">
    <citation type="journal article" date="2020" name="G3 (Bethesda)">
        <title>Improved Reference Genome for Cyclotella cryptica CCMP332, a Model for Cell Wall Morphogenesis, Salinity Adaptation, and Lipid Production in Diatoms (Bacillariophyta).</title>
        <authorList>
            <person name="Roberts W.R."/>
            <person name="Downey K.M."/>
            <person name="Ruck E.C."/>
            <person name="Traller J.C."/>
            <person name="Alverson A.J."/>
        </authorList>
    </citation>
    <scope>NUCLEOTIDE SEQUENCE [LARGE SCALE GENOMIC DNA]</scope>
    <source>
        <strain evidence="2 3">CCMP332</strain>
    </source>
</reference>
<dbReference type="Proteomes" id="UP001516023">
    <property type="component" value="Unassembled WGS sequence"/>
</dbReference>
<evidence type="ECO:0000313" key="2">
    <source>
        <dbReference type="EMBL" id="KAL3795071.1"/>
    </source>
</evidence>
<comment type="caution">
    <text evidence="2">The sequence shown here is derived from an EMBL/GenBank/DDBJ whole genome shotgun (WGS) entry which is preliminary data.</text>
</comment>
<name>A0ABD3Q4X4_9STRA</name>
<organism evidence="2 3">
    <name type="scientific">Cyclotella cryptica</name>
    <dbReference type="NCBI Taxonomy" id="29204"/>
    <lineage>
        <taxon>Eukaryota</taxon>
        <taxon>Sar</taxon>
        <taxon>Stramenopiles</taxon>
        <taxon>Ochrophyta</taxon>
        <taxon>Bacillariophyta</taxon>
        <taxon>Coscinodiscophyceae</taxon>
        <taxon>Thalassiosirophycidae</taxon>
        <taxon>Stephanodiscales</taxon>
        <taxon>Stephanodiscaceae</taxon>
        <taxon>Cyclotella</taxon>
    </lineage>
</organism>